<dbReference type="PANTHER" id="PTHR47642">
    <property type="entry name" value="ATP-DEPENDENT DNA HELICASE"/>
    <property type="match status" value="1"/>
</dbReference>
<protein>
    <submittedName>
        <fullName evidence="4">AAA family ATPase</fullName>
    </submittedName>
</protein>
<organism evidence="4 5">
    <name type="scientific">Corynebacterium stationis</name>
    <dbReference type="NCBI Taxonomy" id="1705"/>
    <lineage>
        <taxon>Bacteria</taxon>
        <taxon>Bacillati</taxon>
        <taxon>Actinomycetota</taxon>
        <taxon>Actinomycetes</taxon>
        <taxon>Mycobacteriales</taxon>
        <taxon>Corynebacteriaceae</taxon>
        <taxon>Corynebacterium</taxon>
    </lineage>
</organism>
<reference evidence="5" key="1">
    <citation type="submission" date="2016-02" db="EMBL/GenBank/DDBJ databases">
        <authorList>
            <person name="Kaur G."/>
            <person name="Nair G.R."/>
            <person name="Mayilraj S."/>
        </authorList>
    </citation>
    <scope>NUCLEOTIDE SEQUENCE [LARGE SCALE GENOMIC DNA]</scope>
    <source>
        <strain evidence="5">GA-15</strain>
    </source>
</reference>
<dbReference type="InterPro" id="IPR036420">
    <property type="entry name" value="BRCT_dom_sf"/>
</dbReference>
<feature type="transmembrane region" description="Helical" evidence="2">
    <location>
        <begin position="1038"/>
        <end position="1057"/>
    </location>
</feature>
<feature type="region of interest" description="Disordered" evidence="1">
    <location>
        <begin position="759"/>
        <end position="778"/>
    </location>
</feature>
<dbReference type="GO" id="GO:0003678">
    <property type="term" value="F:DNA helicase activity"/>
    <property type="evidence" value="ECO:0007669"/>
    <property type="project" value="InterPro"/>
</dbReference>
<gene>
    <name evidence="4" type="ORF">AYJ05_10100</name>
</gene>
<keyword evidence="2" id="KW-0812">Transmembrane</keyword>
<dbReference type="Gene3D" id="3.40.50.10190">
    <property type="entry name" value="BRCT domain"/>
    <property type="match status" value="1"/>
</dbReference>
<dbReference type="EMBL" id="LSTQ01000025">
    <property type="protein sequence ID" value="OAH25748.1"/>
    <property type="molecule type" value="Genomic_DNA"/>
</dbReference>
<accession>A0A177IA92</accession>
<dbReference type="OrthoDB" id="9763659at2"/>
<evidence type="ECO:0000256" key="2">
    <source>
        <dbReference type="SAM" id="Phobius"/>
    </source>
</evidence>
<dbReference type="Gene3D" id="3.40.50.300">
    <property type="entry name" value="P-loop containing nucleotide triphosphate hydrolases"/>
    <property type="match status" value="1"/>
</dbReference>
<dbReference type="SMART" id="SM00382">
    <property type="entry name" value="AAA"/>
    <property type="match status" value="1"/>
</dbReference>
<feature type="compositionally biased region" description="Low complexity" evidence="1">
    <location>
        <begin position="924"/>
        <end position="947"/>
    </location>
</feature>
<keyword evidence="2" id="KW-0472">Membrane</keyword>
<feature type="transmembrane region" description="Helical" evidence="2">
    <location>
        <begin position="1011"/>
        <end position="1032"/>
    </location>
</feature>
<feature type="region of interest" description="Disordered" evidence="1">
    <location>
        <begin position="912"/>
        <end position="952"/>
    </location>
</feature>
<comment type="caution">
    <text evidence="4">The sequence shown here is derived from an EMBL/GenBank/DDBJ whole genome shotgun (WGS) entry which is preliminary data.</text>
</comment>
<feature type="compositionally biased region" description="Polar residues" evidence="1">
    <location>
        <begin position="765"/>
        <end position="774"/>
    </location>
</feature>
<sequence length="1063" mass="114604">MAITITSEFQDALDRINTGENVLITGKAGTGKSTLLRTFLDSVEEKNVLVTAPTGVAALNVGGFTIHKAFGFRPGMYPDDLKSGGKYHASAATAKLLQSVDILVVDEISMVRADLFDMMNLALQRMRKDTRPFGGVQLVLVGDLLQLPPVVTDDESRLFTEHWDSPYFFSAHCYDDVALSNINLTTVWRQSDEEFIEILNQIREGSVSGAALDRLNQQVDADFQAPNDWVTVSSRRKGVDKINRERLDALDTQKFLSVASRSGDTDKTSFSGSDELHYAVGARVMTVINDPLGRFVNGSFGTVLKATDDTITVQLDHNGEVVELSHHVWEIKRPTVTDAGIGSEVIGSVSQFPVILAWAITIHKSQGKTIPKLFINLAGGTATDGQFYVALSRGVSLDNLRFSAPVEPRHIRANNSLVRRIRRDVGPVATTDRITFLSVDGVNFGISDHVARIHAVVMEGSQKVADFGTWINPMSDLGSFGEHHSIPAGGLAMAPTLSDFWPLLLRQAEGSIVVGDNLPMLERAIRHQEKGMDLALGNGYDFSEFSIPLSGSDVIERSHAMAAAHSENPLSIGHGQVVPLASQDTEGAVFIPSWAPHSPMLLDPTHATDSDHAWAAYSGGPTKDLVTEEVIETADLLSAWAVSRGYWTESEVADVRARAAHAGVSNLTLPDVESLKLDIPSLLAPGTRIAFTGRNNLLGAPADDDRLRELCAAKELEYKTAVSRTRCDVLVAHDPASQSRKAQNAREFGKPIISQDDFEDWYNNGPATDSSTAAEPTPVVAETATLPPAPETSTLPATEQEAPEDTFAYTWVTPDEYLTPGTRVSFRGSTYVDGVLLPQGEPLQGLCSMLGIEYKQAVTKTRCDVLVTDAPDATDGKMKMARMHNKPLIRQEDFDAWAKQKLAELDFDDARDAVSDEQEDELPVEAVEPAPLETPAPAVTPEAAAAPEEPDPDTNWVSYEEYVASSAPAQTPVPSQTVMPAAPMSSFASSTGAIATRPKFEKALKRTKQSAIVAAALFVVIIVAGIAGLPVAVGGISLLGSMAAAIVTVVFGIKALVHKMQDA</sequence>
<evidence type="ECO:0000313" key="4">
    <source>
        <dbReference type="EMBL" id="OAH25748.1"/>
    </source>
</evidence>
<dbReference type="GO" id="GO:0006281">
    <property type="term" value="P:DNA repair"/>
    <property type="evidence" value="ECO:0007669"/>
    <property type="project" value="InterPro"/>
</dbReference>
<evidence type="ECO:0000259" key="3">
    <source>
        <dbReference type="SMART" id="SM00382"/>
    </source>
</evidence>
<dbReference type="GO" id="GO:0000723">
    <property type="term" value="P:telomere maintenance"/>
    <property type="evidence" value="ECO:0007669"/>
    <property type="project" value="InterPro"/>
</dbReference>
<name>A0A177IA92_9CORY</name>
<feature type="region of interest" description="Disordered" evidence="1">
    <location>
        <begin position="784"/>
        <end position="804"/>
    </location>
</feature>
<evidence type="ECO:0000313" key="5">
    <source>
        <dbReference type="Proteomes" id="UP000076947"/>
    </source>
</evidence>
<dbReference type="CDD" id="cd18809">
    <property type="entry name" value="SF1_C_RecD"/>
    <property type="match status" value="1"/>
</dbReference>
<evidence type="ECO:0000256" key="1">
    <source>
        <dbReference type="SAM" id="MobiDB-lite"/>
    </source>
</evidence>
<keyword evidence="5" id="KW-1185">Reference proteome</keyword>
<dbReference type="SUPFAM" id="SSF52540">
    <property type="entry name" value="P-loop containing nucleoside triphosphate hydrolases"/>
    <property type="match status" value="2"/>
</dbReference>
<dbReference type="Pfam" id="PF05970">
    <property type="entry name" value="PIF1"/>
    <property type="match status" value="1"/>
</dbReference>
<dbReference type="RefSeq" id="WP_066840605.1">
    <property type="nucleotide sequence ID" value="NZ_LSTQ01000025.1"/>
</dbReference>
<feature type="domain" description="AAA+ ATPase" evidence="3">
    <location>
        <begin position="18"/>
        <end position="169"/>
    </location>
</feature>
<dbReference type="FunFam" id="3.40.50.300:FF:001498">
    <property type="entry name" value="ATP-dependent DNA helicase"/>
    <property type="match status" value="1"/>
</dbReference>
<proteinExistence type="predicted"/>
<dbReference type="InterPro" id="IPR010285">
    <property type="entry name" value="DNA_helicase_pif1-like_DEAD"/>
</dbReference>
<dbReference type="InterPro" id="IPR051055">
    <property type="entry name" value="PIF1_helicase"/>
</dbReference>
<keyword evidence="2" id="KW-1133">Transmembrane helix</keyword>
<dbReference type="InterPro" id="IPR003593">
    <property type="entry name" value="AAA+_ATPase"/>
</dbReference>
<dbReference type="Proteomes" id="UP000076947">
    <property type="component" value="Unassembled WGS sequence"/>
</dbReference>
<dbReference type="AlphaFoldDB" id="A0A177IA92"/>
<dbReference type="InterPro" id="IPR027417">
    <property type="entry name" value="P-loop_NTPase"/>
</dbReference>